<name>A0A7Z0J843_9ACTN</name>
<evidence type="ECO:0000313" key="3">
    <source>
        <dbReference type="Proteomes" id="UP000572051"/>
    </source>
</evidence>
<dbReference type="Proteomes" id="UP000572051">
    <property type="component" value="Unassembled WGS sequence"/>
</dbReference>
<keyword evidence="1" id="KW-0472">Membrane</keyword>
<keyword evidence="1" id="KW-0812">Transmembrane</keyword>
<keyword evidence="1" id="KW-1133">Transmembrane helix</keyword>
<dbReference type="RefSeq" id="WP_281390076.1">
    <property type="nucleotide sequence ID" value="NZ_JACCFS010000001.1"/>
</dbReference>
<accession>A0A7Z0J843</accession>
<evidence type="ECO:0000256" key="1">
    <source>
        <dbReference type="SAM" id="Phobius"/>
    </source>
</evidence>
<comment type="caution">
    <text evidence="2">The sequence shown here is derived from an EMBL/GenBank/DDBJ whole genome shotgun (WGS) entry which is preliminary data.</text>
</comment>
<dbReference type="AlphaFoldDB" id="A0A7Z0J843"/>
<protein>
    <submittedName>
        <fullName evidence="2">Uncharacterized protein</fullName>
    </submittedName>
</protein>
<proteinExistence type="predicted"/>
<dbReference type="EMBL" id="JACCFS010000001">
    <property type="protein sequence ID" value="NYJ32551.1"/>
    <property type="molecule type" value="Genomic_DNA"/>
</dbReference>
<organism evidence="2 3">
    <name type="scientific">Nocardiopsis aegyptia</name>
    <dbReference type="NCBI Taxonomy" id="220378"/>
    <lineage>
        <taxon>Bacteria</taxon>
        <taxon>Bacillati</taxon>
        <taxon>Actinomycetota</taxon>
        <taxon>Actinomycetes</taxon>
        <taxon>Streptosporangiales</taxon>
        <taxon>Nocardiopsidaceae</taxon>
        <taxon>Nocardiopsis</taxon>
    </lineage>
</organism>
<gene>
    <name evidence="2" type="ORF">HNR10_000432</name>
</gene>
<keyword evidence="3" id="KW-1185">Reference proteome</keyword>
<sequence>MIAYFLCAAAAHIRARFTGQAFWLNRLGMLALSVALLVLSFVL</sequence>
<feature type="transmembrane region" description="Helical" evidence="1">
    <location>
        <begin position="25"/>
        <end position="42"/>
    </location>
</feature>
<evidence type="ECO:0000313" key="2">
    <source>
        <dbReference type="EMBL" id="NYJ32551.1"/>
    </source>
</evidence>
<reference evidence="2 3" key="1">
    <citation type="submission" date="2020-07" db="EMBL/GenBank/DDBJ databases">
        <title>Sequencing the genomes of 1000 actinobacteria strains.</title>
        <authorList>
            <person name="Klenk H.-P."/>
        </authorList>
    </citation>
    <scope>NUCLEOTIDE SEQUENCE [LARGE SCALE GENOMIC DNA]</scope>
    <source>
        <strain evidence="2 3">DSM 44442</strain>
    </source>
</reference>